<feature type="compositionally biased region" description="Low complexity" evidence="1">
    <location>
        <begin position="479"/>
        <end position="488"/>
    </location>
</feature>
<keyword evidence="2" id="KW-1133">Transmembrane helix</keyword>
<dbReference type="Pfam" id="PF02470">
    <property type="entry name" value="MlaD"/>
    <property type="match status" value="1"/>
</dbReference>
<feature type="region of interest" description="Disordered" evidence="1">
    <location>
        <begin position="472"/>
        <end position="527"/>
    </location>
</feature>
<evidence type="ECO:0000313" key="6">
    <source>
        <dbReference type="Proteomes" id="UP000467636"/>
    </source>
</evidence>
<feature type="transmembrane region" description="Helical" evidence="2">
    <location>
        <begin position="12"/>
        <end position="31"/>
    </location>
</feature>
<keyword evidence="2" id="KW-0812">Transmembrane</keyword>
<reference evidence="5 6" key="1">
    <citation type="journal article" date="2019" name="Emerg. Microbes Infect.">
        <title>Comprehensive subspecies identification of 175 nontuberculous mycobacteria species based on 7547 genomic profiles.</title>
        <authorList>
            <person name="Matsumoto Y."/>
            <person name="Kinjo T."/>
            <person name="Motooka D."/>
            <person name="Nabeya D."/>
            <person name="Jung N."/>
            <person name="Uechi K."/>
            <person name="Horii T."/>
            <person name="Iida T."/>
            <person name="Fujita J."/>
            <person name="Nakamura S."/>
        </authorList>
    </citation>
    <scope>NUCLEOTIDE SEQUENCE [LARGE SCALE GENOMIC DNA]</scope>
    <source>
        <strain evidence="5 6">JCM 12143</strain>
    </source>
</reference>
<dbReference type="Pfam" id="PF11887">
    <property type="entry name" value="Mce4_CUP1"/>
    <property type="match status" value="1"/>
</dbReference>
<keyword evidence="2" id="KW-0472">Membrane</keyword>
<dbReference type="InterPro" id="IPR024516">
    <property type="entry name" value="Mce_C"/>
</dbReference>
<dbReference type="PANTHER" id="PTHR33371">
    <property type="entry name" value="INTERMEMBRANE PHOSPHOLIPID TRANSPORT SYSTEM BINDING PROTEIN MLAD-RELATED"/>
    <property type="match status" value="1"/>
</dbReference>
<protein>
    <submittedName>
        <fullName evidence="5">Mammalian cell entry protein</fullName>
    </submittedName>
</protein>
<feature type="compositionally biased region" description="Pro residues" evidence="1">
    <location>
        <begin position="502"/>
        <end position="516"/>
    </location>
</feature>
<evidence type="ECO:0000259" key="3">
    <source>
        <dbReference type="Pfam" id="PF02470"/>
    </source>
</evidence>
<name>A0AAD1MGA7_9MYCO</name>
<dbReference type="EMBL" id="AP022564">
    <property type="protein sequence ID" value="BBX21040.1"/>
    <property type="molecule type" value="Genomic_DNA"/>
</dbReference>
<dbReference type="InterPro" id="IPR052336">
    <property type="entry name" value="MlaD_Phospholipid_Transporter"/>
</dbReference>
<evidence type="ECO:0000256" key="2">
    <source>
        <dbReference type="SAM" id="Phobius"/>
    </source>
</evidence>
<gene>
    <name evidence="5" type="ORF">MTER_04510</name>
</gene>
<dbReference type="RefSeq" id="WP_085261566.1">
    <property type="nucleotide sequence ID" value="NZ_AP022564.1"/>
</dbReference>
<feature type="domain" description="Mammalian cell entry C-terminal" evidence="4">
    <location>
        <begin position="122"/>
        <end position="306"/>
    </location>
</feature>
<proteinExistence type="predicted"/>
<dbReference type="AlphaFoldDB" id="A0AAD1MGA7"/>
<accession>A0AAD1MGA7</accession>
<dbReference type="InterPro" id="IPR003399">
    <property type="entry name" value="Mce/MlaD"/>
</dbReference>
<evidence type="ECO:0000256" key="1">
    <source>
        <dbReference type="SAM" id="MobiDB-lite"/>
    </source>
</evidence>
<evidence type="ECO:0000313" key="5">
    <source>
        <dbReference type="EMBL" id="BBX21040.1"/>
    </source>
</evidence>
<sequence length="570" mass="60250">MLTRLVRIQLGIFAVVTVLAVGAISILYLHAPSRLGIGTYTVTADFIGGGGIYKSANVTYRGVTVGRVEDVRLTDHGIDAQMRLNSATKVPGNVTATVKSMSAIGEQYIDLVPPPDAAAAGALRNGARIGQDRTAIGQDIAGLLDQAQSLVNSVANSRLRDLLRSAFEGFNGSGQELARMIASSRQLVDEANANFESTAGLIDQFEPFLNAQIRSGEDIKKLSRSLAAVTTEVRNADPQLREVLQILPSVTDEANTTFSGIRASFPTLAASIANFGRVGVIYRNSIEQALVVFPALMAALMTVAGGVPMEEGVKLDFKVDMHDPPPCTVGFLPFTEMRTPADETVRELPKELYCKAAQNDATAVRGARNYPCMEYPGKRAPTVQQCRDPKGFVPIGSNAWRGPPVPYDTPITDPRMTHPMNKFPYIPPGSDYDPGPPVAALPPGVPAGPGPAAVPPYPLPYPPNELGPNPPAPWPYYAPPDQNLPTNPGGNGGLPAYGRDPAPGPAPGPGPGPLPAEAPAQANGVAYSSYDQRTGKFVDPAGSSGVFVSGAEKFLPAENWADLMLAPRQT</sequence>
<dbReference type="PANTHER" id="PTHR33371:SF16">
    <property type="entry name" value="MCE-FAMILY PROTEIN MCE3F"/>
    <property type="match status" value="1"/>
</dbReference>
<dbReference type="NCBIfam" id="TIGR00996">
    <property type="entry name" value="Mtu_fam_mce"/>
    <property type="match status" value="1"/>
</dbReference>
<dbReference type="InterPro" id="IPR005693">
    <property type="entry name" value="Mce"/>
</dbReference>
<dbReference type="Proteomes" id="UP000467636">
    <property type="component" value="Chromosome"/>
</dbReference>
<evidence type="ECO:0000259" key="4">
    <source>
        <dbReference type="Pfam" id="PF11887"/>
    </source>
</evidence>
<dbReference type="GO" id="GO:0005576">
    <property type="term" value="C:extracellular region"/>
    <property type="evidence" value="ECO:0007669"/>
    <property type="project" value="TreeGrafter"/>
</dbReference>
<organism evidence="5 6">
    <name type="scientific">Mycolicibacter terrae</name>
    <dbReference type="NCBI Taxonomy" id="1788"/>
    <lineage>
        <taxon>Bacteria</taxon>
        <taxon>Bacillati</taxon>
        <taxon>Actinomycetota</taxon>
        <taxon>Actinomycetes</taxon>
        <taxon>Mycobacteriales</taxon>
        <taxon>Mycobacteriaceae</taxon>
        <taxon>Mycolicibacter</taxon>
    </lineage>
</organism>
<keyword evidence="6" id="KW-1185">Reference proteome</keyword>
<feature type="domain" description="Mce/MlaD" evidence="3">
    <location>
        <begin position="39"/>
        <end position="114"/>
    </location>
</feature>